<accession>A0ABS9EPQ5</accession>
<dbReference type="EMBL" id="JAKGUD010000011">
    <property type="protein sequence ID" value="MCF4143164.1"/>
    <property type="molecule type" value="Genomic_DNA"/>
</dbReference>
<keyword evidence="3" id="KW-1185">Reference proteome</keyword>
<protein>
    <recommendedName>
        <fullName evidence="4">Flagellar assembly protein T N-terminal domain-containing protein</fullName>
    </recommendedName>
</protein>
<gene>
    <name evidence="2" type="ORF">L2W38_10115</name>
</gene>
<sequence>MARTWGRRFSVVLVAFILSLTCTSFVHAALPKNGRVAVVLRGKGDLGKADLTAAGAAVIRELVRRGYPVVDKDRLDALERSEAARLALEGDVEAIMALARKYGVSYYVRGTAEGHKPVVNEFGLYTGTVTISLQAYRARDGKYLFSDSIVGKEVGYTAQEASSKALIVASGRMAAALGDGEPVTEVKPEVKGKRFSLFVSGLAGLVGAESFRQDLEKIPGVLSASLGSGIGTASFTVEYAGDVGSLADRLVSSFQGLVVDSKTPGSLRLHFE</sequence>
<dbReference type="RefSeq" id="WP_236099868.1">
    <property type="nucleotide sequence ID" value="NZ_JAKGUD010000011.1"/>
</dbReference>
<feature type="signal peptide" evidence="1">
    <location>
        <begin position="1"/>
        <end position="28"/>
    </location>
</feature>
<dbReference type="Proteomes" id="UP001200430">
    <property type="component" value="Unassembled WGS sequence"/>
</dbReference>
<evidence type="ECO:0008006" key="4">
    <source>
        <dbReference type="Google" id="ProtNLM"/>
    </source>
</evidence>
<name>A0ABS9EPQ5_9BACT</name>
<keyword evidence="1" id="KW-0732">Signal</keyword>
<reference evidence="2 3" key="1">
    <citation type="submission" date="2022-01" db="EMBL/GenBank/DDBJ databases">
        <title>Dethiosulfovibrio faecalis sp. nov., a novel proteolytic, non-sulfur-reducing bacterium isolated from a marine aquaculture solid waste bioreactor.</title>
        <authorList>
            <person name="Grabowski S."/>
            <person name="Apolinario E."/>
            <person name="Schneider N."/>
            <person name="Marshall C.W."/>
            <person name="Sowers K.R."/>
        </authorList>
    </citation>
    <scope>NUCLEOTIDE SEQUENCE [LARGE SCALE GENOMIC DNA]</scope>
    <source>
        <strain evidence="2 3">DSM 12537</strain>
    </source>
</reference>
<organism evidence="2 3">
    <name type="scientific">Dethiosulfovibrio marinus</name>
    <dbReference type="NCBI Taxonomy" id="133532"/>
    <lineage>
        <taxon>Bacteria</taxon>
        <taxon>Thermotogati</taxon>
        <taxon>Synergistota</taxon>
        <taxon>Synergistia</taxon>
        <taxon>Synergistales</taxon>
        <taxon>Dethiosulfovibrionaceae</taxon>
        <taxon>Dethiosulfovibrio</taxon>
    </lineage>
</organism>
<evidence type="ECO:0000313" key="3">
    <source>
        <dbReference type="Proteomes" id="UP001200430"/>
    </source>
</evidence>
<proteinExistence type="predicted"/>
<comment type="caution">
    <text evidence="2">The sequence shown here is derived from an EMBL/GenBank/DDBJ whole genome shotgun (WGS) entry which is preliminary data.</text>
</comment>
<dbReference type="Gene3D" id="3.40.50.10610">
    <property type="entry name" value="ABC-type transport auxiliary lipoprotein component"/>
    <property type="match status" value="1"/>
</dbReference>
<evidence type="ECO:0000313" key="2">
    <source>
        <dbReference type="EMBL" id="MCF4143164.1"/>
    </source>
</evidence>
<feature type="chain" id="PRO_5045719560" description="Flagellar assembly protein T N-terminal domain-containing protein" evidence="1">
    <location>
        <begin position="29"/>
        <end position="272"/>
    </location>
</feature>
<evidence type="ECO:0000256" key="1">
    <source>
        <dbReference type="SAM" id="SignalP"/>
    </source>
</evidence>